<dbReference type="OrthoDB" id="9802127at2"/>
<dbReference type="Gene3D" id="3.40.190.10">
    <property type="entry name" value="Periplasmic binding protein-like II"/>
    <property type="match status" value="2"/>
</dbReference>
<evidence type="ECO:0000256" key="2">
    <source>
        <dbReference type="ARBA" id="ARBA00006099"/>
    </source>
</evidence>
<keyword evidence="3" id="KW-0813">Transport</keyword>
<evidence type="ECO:0000313" key="8">
    <source>
        <dbReference type="Proteomes" id="UP000295765"/>
    </source>
</evidence>
<dbReference type="Proteomes" id="UP000295765">
    <property type="component" value="Unassembled WGS sequence"/>
</dbReference>
<dbReference type="PANTHER" id="PTHR30368:SF2">
    <property type="entry name" value="SULFATE-BINDING PROTEIN"/>
    <property type="match status" value="1"/>
</dbReference>
<keyword evidence="5" id="KW-0574">Periplasm</keyword>
<dbReference type="AlphaFoldDB" id="A0A4R2L5F6"/>
<feature type="chain" id="PRO_5020485952" evidence="6">
    <location>
        <begin position="25"/>
        <end position="335"/>
    </location>
</feature>
<evidence type="ECO:0000256" key="3">
    <source>
        <dbReference type="ARBA" id="ARBA00022448"/>
    </source>
</evidence>
<comment type="caution">
    <text evidence="7">The sequence shown here is derived from an EMBL/GenBank/DDBJ whole genome shotgun (WGS) entry which is preliminary data.</text>
</comment>
<keyword evidence="8" id="KW-1185">Reference proteome</keyword>
<gene>
    <name evidence="7" type="ORF">EV699_11067</name>
</gene>
<organism evidence="7 8">
    <name type="scientific">Plasticicumulans lactativorans</name>
    <dbReference type="NCBI Taxonomy" id="1133106"/>
    <lineage>
        <taxon>Bacteria</taxon>
        <taxon>Pseudomonadati</taxon>
        <taxon>Pseudomonadota</taxon>
        <taxon>Gammaproteobacteria</taxon>
        <taxon>Candidatus Competibacteraceae</taxon>
        <taxon>Plasticicumulans</taxon>
    </lineage>
</organism>
<reference evidence="7 8" key="1">
    <citation type="submission" date="2019-03" db="EMBL/GenBank/DDBJ databases">
        <title>Genomic Encyclopedia of Type Strains, Phase IV (KMG-IV): sequencing the most valuable type-strain genomes for metagenomic binning, comparative biology and taxonomic classification.</title>
        <authorList>
            <person name="Goeker M."/>
        </authorList>
    </citation>
    <scope>NUCLEOTIDE SEQUENCE [LARGE SCALE GENOMIC DNA]</scope>
    <source>
        <strain evidence="7 8">DSM 25287</strain>
    </source>
</reference>
<dbReference type="PANTHER" id="PTHR30368">
    <property type="entry name" value="SULFATE-BINDING PROTEIN"/>
    <property type="match status" value="1"/>
</dbReference>
<dbReference type="GO" id="GO:0042597">
    <property type="term" value="C:periplasmic space"/>
    <property type="evidence" value="ECO:0007669"/>
    <property type="project" value="UniProtKB-SubCell"/>
</dbReference>
<dbReference type="NCBIfam" id="TIGR00971">
    <property type="entry name" value="3a0106s03"/>
    <property type="match status" value="1"/>
</dbReference>
<dbReference type="NCBIfam" id="NF008106">
    <property type="entry name" value="PRK10852.1"/>
    <property type="match status" value="1"/>
</dbReference>
<keyword evidence="4 6" id="KW-0732">Signal</keyword>
<accession>A0A4R2L5F6</accession>
<name>A0A4R2L5F6_9GAMM</name>
<comment type="similarity">
    <text evidence="2">Belongs to the prokaryotic sulfate-binding protein family.</text>
</comment>
<dbReference type="EMBL" id="SLWY01000010">
    <property type="protein sequence ID" value="TCO81042.1"/>
    <property type="molecule type" value="Genomic_DNA"/>
</dbReference>
<dbReference type="GO" id="GO:0140104">
    <property type="term" value="F:molecular carrier activity"/>
    <property type="evidence" value="ECO:0007669"/>
    <property type="project" value="InterPro"/>
</dbReference>
<evidence type="ECO:0000256" key="1">
    <source>
        <dbReference type="ARBA" id="ARBA00004418"/>
    </source>
</evidence>
<dbReference type="NCBIfam" id="NF008022">
    <property type="entry name" value="PRK10752.1"/>
    <property type="match status" value="1"/>
</dbReference>
<evidence type="ECO:0000256" key="5">
    <source>
        <dbReference type="ARBA" id="ARBA00022764"/>
    </source>
</evidence>
<evidence type="ECO:0000256" key="6">
    <source>
        <dbReference type="SAM" id="SignalP"/>
    </source>
</evidence>
<dbReference type="GO" id="GO:1902358">
    <property type="term" value="P:sulfate transmembrane transport"/>
    <property type="evidence" value="ECO:0007669"/>
    <property type="project" value="InterPro"/>
</dbReference>
<protein>
    <submittedName>
        <fullName evidence="7">Sulfate transport system substrate-binding protein</fullName>
    </submittedName>
</protein>
<dbReference type="Pfam" id="PF13531">
    <property type="entry name" value="SBP_bac_11"/>
    <property type="match status" value="1"/>
</dbReference>
<dbReference type="CDD" id="cd01005">
    <property type="entry name" value="PBP2_CysP"/>
    <property type="match status" value="1"/>
</dbReference>
<dbReference type="InterPro" id="IPR005669">
    <property type="entry name" value="Thiosulph/SO4-bd"/>
</dbReference>
<dbReference type="RefSeq" id="WP_132542228.1">
    <property type="nucleotide sequence ID" value="NZ_SLWY01000010.1"/>
</dbReference>
<evidence type="ECO:0000256" key="4">
    <source>
        <dbReference type="ARBA" id="ARBA00022729"/>
    </source>
</evidence>
<comment type="subcellular location">
    <subcellularLocation>
        <location evidence="1">Periplasm</location>
    </subcellularLocation>
</comment>
<sequence length="335" mass="36106">MSLPLHARSLGLLAVLAASAPALAADASLLNASYDVAREFYKDFNAQFEPAWKARTGATVTINQSHGGSSKQARAVIDGLAADVVTMNQQTDIDAIAAAGLIAPDWRTRLPYGAAPYASTIVFLVRKGNPKGIHDWDDLVRDGVQLVIPNPKTSGNGRYSYLGAWAYAQEKYASAEQAQAFVGKLFHNVPVLDAGGRAATTTFAQRGIGDVLLTFESEVLQIAKEFNTTDFETVVPSLSVDADAPVAVVDRVVDKRGSRALAEAYLQALFTPDGQRLAARHYLRPRDPAILAEFRDRFAPIRLVTVDQAFGGWARAQAEHFADGGRFDQIYAGAK</sequence>
<evidence type="ECO:0000313" key="7">
    <source>
        <dbReference type="EMBL" id="TCO81042.1"/>
    </source>
</evidence>
<feature type="signal peptide" evidence="6">
    <location>
        <begin position="1"/>
        <end position="24"/>
    </location>
</feature>
<proteinExistence type="inferred from homology"/>
<dbReference type="SUPFAM" id="SSF53850">
    <property type="entry name" value="Periplasmic binding protein-like II"/>
    <property type="match status" value="1"/>
</dbReference>